<gene>
    <name evidence="1" type="ORF">BDY21DRAFT_340179</name>
</gene>
<proteinExistence type="predicted"/>
<evidence type="ECO:0000313" key="2">
    <source>
        <dbReference type="Proteomes" id="UP000799766"/>
    </source>
</evidence>
<protein>
    <submittedName>
        <fullName evidence="1">Uncharacterized protein</fullName>
    </submittedName>
</protein>
<accession>A0A6A6P5X7</accession>
<organism evidence="1 2">
    <name type="scientific">Lineolata rhizophorae</name>
    <dbReference type="NCBI Taxonomy" id="578093"/>
    <lineage>
        <taxon>Eukaryota</taxon>
        <taxon>Fungi</taxon>
        <taxon>Dikarya</taxon>
        <taxon>Ascomycota</taxon>
        <taxon>Pezizomycotina</taxon>
        <taxon>Dothideomycetes</taxon>
        <taxon>Dothideomycetes incertae sedis</taxon>
        <taxon>Lineolatales</taxon>
        <taxon>Lineolataceae</taxon>
        <taxon>Lineolata</taxon>
    </lineage>
</organism>
<dbReference type="AlphaFoldDB" id="A0A6A6P5X7"/>
<dbReference type="EMBL" id="MU001676">
    <property type="protein sequence ID" value="KAF2459227.1"/>
    <property type="molecule type" value="Genomic_DNA"/>
</dbReference>
<sequence length="66" mass="7472">MLLEGAVTLPELDKHRERLCQQQARPAADPTPRCGEAARWPLAVLVALARRSYLDAVRVSMSTWWL</sequence>
<keyword evidence="2" id="KW-1185">Reference proteome</keyword>
<dbReference type="Proteomes" id="UP000799766">
    <property type="component" value="Unassembled WGS sequence"/>
</dbReference>
<feature type="non-terminal residue" evidence="1">
    <location>
        <position position="66"/>
    </location>
</feature>
<evidence type="ECO:0000313" key="1">
    <source>
        <dbReference type="EMBL" id="KAF2459227.1"/>
    </source>
</evidence>
<reference evidence="1" key="1">
    <citation type="journal article" date="2020" name="Stud. Mycol.">
        <title>101 Dothideomycetes genomes: a test case for predicting lifestyles and emergence of pathogens.</title>
        <authorList>
            <person name="Haridas S."/>
            <person name="Albert R."/>
            <person name="Binder M."/>
            <person name="Bloem J."/>
            <person name="Labutti K."/>
            <person name="Salamov A."/>
            <person name="Andreopoulos B."/>
            <person name="Baker S."/>
            <person name="Barry K."/>
            <person name="Bills G."/>
            <person name="Bluhm B."/>
            <person name="Cannon C."/>
            <person name="Castanera R."/>
            <person name="Culley D."/>
            <person name="Daum C."/>
            <person name="Ezra D."/>
            <person name="Gonzalez J."/>
            <person name="Henrissat B."/>
            <person name="Kuo A."/>
            <person name="Liang C."/>
            <person name="Lipzen A."/>
            <person name="Lutzoni F."/>
            <person name="Magnuson J."/>
            <person name="Mondo S."/>
            <person name="Nolan M."/>
            <person name="Ohm R."/>
            <person name="Pangilinan J."/>
            <person name="Park H.-J."/>
            <person name="Ramirez L."/>
            <person name="Alfaro M."/>
            <person name="Sun H."/>
            <person name="Tritt A."/>
            <person name="Yoshinaga Y."/>
            <person name="Zwiers L.-H."/>
            <person name="Turgeon B."/>
            <person name="Goodwin S."/>
            <person name="Spatafora J."/>
            <person name="Crous P."/>
            <person name="Grigoriev I."/>
        </authorList>
    </citation>
    <scope>NUCLEOTIDE SEQUENCE</scope>
    <source>
        <strain evidence="1">ATCC 16933</strain>
    </source>
</reference>
<name>A0A6A6P5X7_9PEZI</name>